<sequence length="85" mass="9762">MSTEMVMNASSIQISEKTKMLMKCRAALSDLYNNVDDIVSNDDEVNYNNLFDKFESAFQNLDEKLVALLNARIEVVSINKNYKMM</sequence>
<comment type="caution">
    <text evidence="1">The sequence shown here is derived from an EMBL/GenBank/DDBJ whole genome shotgun (WGS) entry which is preliminary data.</text>
</comment>
<proteinExistence type="predicted"/>
<protein>
    <submittedName>
        <fullName evidence="1">Uncharacterized protein</fullName>
    </submittedName>
</protein>
<evidence type="ECO:0000313" key="2">
    <source>
        <dbReference type="Proteomes" id="UP000722357"/>
    </source>
</evidence>
<dbReference type="Proteomes" id="UP000722357">
    <property type="component" value="Unassembled WGS sequence"/>
</dbReference>
<organism evidence="1 2">
    <name type="scientific">Phocaeicola plebeius</name>
    <dbReference type="NCBI Taxonomy" id="310297"/>
    <lineage>
        <taxon>Bacteria</taxon>
        <taxon>Pseudomonadati</taxon>
        <taxon>Bacteroidota</taxon>
        <taxon>Bacteroidia</taxon>
        <taxon>Bacteroidales</taxon>
        <taxon>Bacteroidaceae</taxon>
        <taxon>Phocaeicola</taxon>
    </lineage>
</organism>
<dbReference type="RefSeq" id="WP_204398236.1">
    <property type="nucleotide sequence ID" value="NZ_DYWE01000016.1"/>
</dbReference>
<name>A0A921HI17_9BACT</name>
<reference evidence="1" key="2">
    <citation type="submission" date="2021-09" db="EMBL/GenBank/DDBJ databases">
        <authorList>
            <person name="Gilroy R."/>
        </authorList>
    </citation>
    <scope>NUCLEOTIDE SEQUENCE</scope>
    <source>
        <strain evidence="1">9794</strain>
    </source>
</reference>
<accession>A0A921HI17</accession>
<dbReference type="AlphaFoldDB" id="A0A921HI17"/>
<reference evidence="1" key="1">
    <citation type="journal article" date="2021" name="PeerJ">
        <title>Extensive microbial diversity within the chicken gut microbiome revealed by metagenomics and culture.</title>
        <authorList>
            <person name="Gilroy R."/>
            <person name="Ravi A."/>
            <person name="Getino M."/>
            <person name="Pursley I."/>
            <person name="Horton D.L."/>
            <person name="Alikhan N.F."/>
            <person name="Baker D."/>
            <person name="Gharbi K."/>
            <person name="Hall N."/>
            <person name="Watson M."/>
            <person name="Adriaenssens E.M."/>
            <person name="Foster-Nyarko E."/>
            <person name="Jarju S."/>
            <person name="Secka A."/>
            <person name="Antonio M."/>
            <person name="Oren A."/>
            <person name="Chaudhuri R.R."/>
            <person name="La Ragione R."/>
            <person name="Hildebrand F."/>
            <person name="Pallen M.J."/>
        </authorList>
    </citation>
    <scope>NUCLEOTIDE SEQUENCE</scope>
    <source>
        <strain evidence="1">9794</strain>
    </source>
</reference>
<gene>
    <name evidence="1" type="ORF">K8V40_01410</name>
</gene>
<dbReference type="EMBL" id="DYWE01000016">
    <property type="protein sequence ID" value="HJF80299.1"/>
    <property type="molecule type" value="Genomic_DNA"/>
</dbReference>
<evidence type="ECO:0000313" key="1">
    <source>
        <dbReference type="EMBL" id="HJF80299.1"/>
    </source>
</evidence>